<keyword evidence="2 5" id="KW-0812">Transmembrane</keyword>
<evidence type="ECO:0000313" key="6">
    <source>
        <dbReference type="EMBL" id="PFH01558.1"/>
    </source>
</evidence>
<dbReference type="EMBL" id="PDBW01000001">
    <property type="protein sequence ID" value="PFH01558.1"/>
    <property type="molecule type" value="Genomic_DNA"/>
</dbReference>
<organism evidence="6 7">
    <name type="scientific">Acetivibrio thermocellus AD2</name>
    <dbReference type="NCBI Taxonomy" id="1138384"/>
    <lineage>
        <taxon>Bacteria</taxon>
        <taxon>Bacillati</taxon>
        <taxon>Bacillota</taxon>
        <taxon>Clostridia</taxon>
        <taxon>Eubacteriales</taxon>
        <taxon>Oscillospiraceae</taxon>
        <taxon>Acetivibrio</taxon>
    </lineage>
</organism>
<dbReference type="GO" id="GO:0016765">
    <property type="term" value="F:transferase activity, transferring alkyl or aryl (other than methyl) groups"/>
    <property type="evidence" value="ECO:0007669"/>
    <property type="project" value="InterPro"/>
</dbReference>
<evidence type="ECO:0000256" key="4">
    <source>
        <dbReference type="ARBA" id="ARBA00023136"/>
    </source>
</evidence>
<comment type="caution">
    <text evidence="6">The sequence shown here is derived from an EMBL/GenBank/DDBJ whole genome shotgun (WGS) entry which is preliminary data.</text>
</comment>
<dbReference type="Proteomes" id="UP000223596">
    <property type="component" value="Unassembled WGS sequence"/>
</dbReference>
<feature type="transmembrane region" description="Helical" evidence="5">
    <location>
        <begin position="145"/>
        <end position="165"/>
    </location>
</feature>
<dbReference type="PANTHER" id="PTHR11048">
    <property type="entry name" value="PRENYLTRANSFERASES"/>
    <property type="match status" value="1"/>
</dbReference>
<evidence type="ECO:0000256" key="2">
    <source>
        <dbReference type="ARBA" id="ARBA00022692"/>
    </source>
</evidence>
<evidence type="ECO:0000256" key="5">
    <source>
        <dbReference type="SAM" id="Phobius"/>
    </source>
</evidence>
<evidence type="ECO:0000313" key="7">
    <source>
        <dbReference type="Proteomes" id="UP000223596"/>
    </source>
</evidence>
<evidence type="ECO:0000256" key="1">
    <source>
        <dbReference type="ARBA" id="ARBA00004141"/>
    </source>
</evidence>
<accession>A0AB36TCK5</accession>
<dbReference type="InterPro" id="IPR039653">
    <property type="entry name" value="Prenyltransferase"/>
</dbReference>
<dbReference type="NCBIfam" id="NF008978">
    <property type="entry name" value="PRK12324.1-4"/>
    <property type="match status" value="1"/>
</dbReference>
<comment type="subcellular location">
    <subcellularLocation>
        <location evidence="1">Membrane</location>
        <topology evidence="1">Multi-pass membrane protein</topology>
    </subcellularLocation>
</comment>
<gene>
    <name evidence="6" type="ORF">M972_11296</name>
</gene>
<feature type="transmembrane region" description="Helical" evidence="5">
    <location>
        <begin position="52"/>
        <end position="71"/>
    </location>
</feature>
<dbReference type="GO" id="GO:0005886">
    <property type="term" value="C:plasma membrane"/>
    <property type="evidence" value="ECO:0007669"/>
    <property type="project" value="TreeGrafter"/>
</dbReference>
<dbReference type="Pfam" id="PF01040">
    <property type="entry name" value="UbiA"/>
    <property type="match status" value="1"/>
</dbReference>
<protein>
    <submittedName>
        <fullName evidence="6">4-hydroxybenzoate polyprenyltransferase</fullName>
    </submittedName>
</protein>
<dbReference type="NCBIfam" id="NF008977">
    <property type="entry name" value="PRK12324.1-2"/>
    <property type="match status" value="1"/>
</dbReference>
<feature type="transmembrane region" description="Helical" evidence="5">
    <location>
        <begin position="171"/>
        <end position="188"/>
    </location>
</feature>
<evidence type="ECO:0000256" key="3">
    <source>
        <dbReference type="ARBA" id="ARBA00022989"/>
    </source>
</evidence>
<name>A0AB36TCK5_ACETH</name>
<feature type="transmembrane region" description="Helical" evidence="5">
    <location>
        <begin position="244"/>
        <end position="265"/>
    </location>
</feature>
<dbReference type="GeneID" id="35804738"/>
<proteinExistence type="predicted"/>
<dbReference type="InterPro" id="IPR044878">
    <property type="entry name" value="UbiA_sf"/>
</dbReference>
<dbReference type="CDD" id="cd13963">
    <property type="entry name" value="PT_UbiA_2"/>
    <property type="match status" value="1"/>
</dbReference>
<feature type="transmembrane region" description="Helical" evidence="5">
    <location>
        <begin position="277"/>
        <end position="300"/>
    </location>
</feature>
<dbReference type="RefSeq" id="WP_003515390.1">
    <property type="nucleotide sequence ID" value="NZ_CP013828.1"/>
</dbReference>
<dbReference type="PANTHER" id="PTHR11048:SF5">
    <property type="entry name" value="DECAPRENYL-PHOSPHATE PHOSPHORIBOSYLTRANSFERASE"/>
    <property type="match status" value="1"/>
</dbReference>
<keyword evidence="3 5" id="KW-1133">Transmembrane helix</keyword>
<dbReference type="InterPro" id="IPR000537">
    <property type="entry name" value="UbiA_prenyltransferase"/>
</dbReference>
<dbReference type="Gene3D" id="1.10.357.140">
    <property type="entry name" value="UbiA prenyltransferase"/>
    <property type="match status" value="1"/>
</dbReference>
<dbReference type="AlphaFoldDB" id="A0AB36TCK5"/>
<reference evidence="6 7" key="1">
    <citation type="submission" date="2017-09" db="EMBL/GenBank/DDBJ databases">
        <title>Evaluation of Pacific Biosciences Sequencing Technology to Finishing C. thermocellum Genome Sequences.</title>
        <authorList>
            <person name="Brown S."/>
        </authorList>
    </citation>
    <scope>NUCLEOTIDE SEQUENCE [LARGE SCALE GENOMIC DNA]</scope>
    <source>
        <strain evidence="6 7">AD2</strain>
    </source>
</reference>
<sequence>MSKVSDKAEKAGIVDKIKGYVRLARPKQWIKNLFVFAALIFAKHVFDVDYFTKVLLAFLCFCMISACVYIINDVVDAEKDRLHPKKKLRPIASGMISKTEALVFLAVLLPVAVTFAFMLDTSFALVLLLYFANNILYSIKVKHMVILDVMSIALGFLLRVIGGALVIKVYISPWILLCTLLLSLFLGFSKRRNELVVLENGANSHRKILKEYSLEFIDNMLSIVTACTVMAYSLYTFMSSNENYYMMLTIPYVLYGIFRYQYIIYQKKEGGSPEETVLSDLPLMINIILWALTSIIILYVE</sequence>
<keyword evidence="4 5" id="KW-0472">Membrane</keyword>
<dbReference type="GO" id="GO:0009247">
    <property type="term" value="P:glycolipid biosynthetic process"/>
    <property type="evidence" value="ECO:0007669"/>
    <property type="project" value="TreeGrafter"/>
</dbReference>
<feature type="transmembrane region" description="Helical" evidence="5">
    <location>
        <begin position="115"/>
        <end position="133"/>
    </location>
</feature>